<dbReference type="PANTHER" id="PTHR43441">
    <property type="entry name" value="RIBOSOMAL-PROTEIN-SERINE ACETYLTRANSFERASE"/>
    <property type="match status" value="1"/>
</dbReference>
<dbReference type="Pfam" id="PF13302">
    <property type="entry name" value="Acetyltransf_3"/>
    <property type="match status" value="2"/>
</dbReference>
<dbReference type="SUPFAM" id="SSF55729">
    <property type="entry name" value="Acyl-CoA N-acyltransferases (Nat)"/>
    <property type="match status" value="2"/>
</dbReference>
<dbReference type="InterPro" id="IPR051908">
    <property type="entry name" value="Ribosomal_N-acetyltransferase"/>
</dbReference>
<reference evidence="3" key="1">
    <citation type="submission" date="2016-10" db="EMBL/GenBank/DDBJ databases">
        <authorList>
            <person name="Varghese N."/>
            <person name="Submissions S."/>
        </authorList>
    </citation>
    <scope>NUCLEOTIDE SEQUENCE [LARGE SCALE GENOMIC DNA]</scope>
    <source>
        <strain evidence="3">DSM 45245</strain>
    </source>
</reference>
<dbReference type="InterPro" id="IPR016181">
    <property type="entry name" value="Acyl_CoA_acyltransferase"/>
</dbReference>
<name>A0A1H3M3Q7_9ACTN</name>
<evidence type="ECO:0000313" key="3">
    <source>
        <dbReference type="Proteomes" id="UP000242415"/>
    </source>
</evidence>
<feature type="domain" description="N-acetyltransferase" evidence="1">
    <location>
        <begin position="233"/>
        <end position="380"/>
    </location>
</feature>
<gene>
    <name evidence="2" type="ORF">SAMN05444365_103204</name>
</gene>
<dbReference type="PANTHER" id="PTHR43441:SF10">
    <property type="entry name" value="ACETYLTRANSFERASE"/>
    <property type="match status" value="1"/>
</dbReference>
<evidence type="ECO:0000313" key="2">
    <source>
        <dbReference type="EMBL" id="SDY70859.1"/>
    </source>
</evidence>
<dbReference type="OrthoDB" id="9795188at2"/>
<dbReference type="AlphaFoldDB" id="A0A1H3M3Q7"/>
<protein>
    <submittedName>
        <fullName evidence="2">Protein N-acetyltransferase, RimJ/RimL family</fullName>
    </submittedName>
</protein>
<proteinExistence type="predicted"/>
<accession>A0A1H3M3Q7</accession>
<dbReference type="STRING" id="405436.SAMN05444365_103204"/>
<dbReference type="GO" id="GO:0008999">
    <property type="term" value="F:protein-N-terminal-alanine acetyltransferase activity"/>
    <property type="evidence" value="ECO:0007669"/>
    <property type="project" value="TreeGrafter"/>
</dbReference>
<dbReference type="GO" id="GO:1990189">
    <property type="term" value="F:protein N-terminal-serine acetyltransferase activity"/>
    <property type="evidence" value="ECO:0007669"/>
    <property type="project" value="TreeGrafter"/>
</dbReference>
<dbReference type="Gene3D" id="3.40.630.30">
    <property type="match status" value="2"/>
</dbReference>
<sequence length="398" mass="42627">MEPWEIRADGLLLRPWRPDDAPAMHRACVDPEIGRWSGLPSPHLPRHAVDFIARARRRLAEGTAYHLGVFDAETGELLGSCALNGVDPAGGEARIGYWTAPWARGRRIAERSSRLLAGWGFDTLGLARIGWRAQIGNHVSRLVALRLGVRIEGVRRAELRHRDGRRADAWVGSLLRGELADPPETAGPGSVVARRAAVFAAEQPVLFAGTPHGEIRLRAPEDRDVDGVVTACRDPETLRWTTVPEPYERRHAEFFVGAHTRGRWARGDGAVFAVADAADRYVGSMELRISAADPAVADVGYMVAPAARGRGYAPAALAALTAWGFTSLGLARIEWHANVGNTASRRVAEKAGFVVEGTARAGVPHRGERVDAWVGALVARDVTAAAPGSSGAVGPGPA</sequence>
<dbReference type="PROSITE" id="PS51186">
    <property type="entry name" value="GNAT"/>
    <property type="match status" value="1"/>
</dbReference>
<organism evidence="2 3">
    <name type="scientific">Micromonospora pattaloongensis</name>
    <dbReference type="NCBI Taxonomy" id="405436"/>
    <lineage>
        <taxon>Bacteria</taxon>
        <taxon>Bacillati</taxon>
        <taxon>Actinomycetota</taxon>
        <taxon>Actinomycetes</taxon>
        <taxon>Micromonosporales</taxon>
        <taxon>Micromonosporaceae</taxon>
        <taxon>Micromonospora</taxon>
    </lineage>
</organism>
<dbReference type="Proteomes" id="UP000242415">
    <property type="component" value="Unassembled WGS sequence"/>
</dbReference>
<dbReference type="RefSeq" id="WP_091555017.1">
    <property type="nucleotide sequence ID" value="NZ_FNPH01000003.1"/>
</dbReference>
<dbReference type="InterPro" id="IPR000182">
    <property type="entry name" value="GNAT_dom"/>
</dbReference>
<dbReference type="GO" id="GO:0005737">
    <property type="term" value="C:cytoplasm"/>
    <property type="evidence" value="ECO:0007669"/>
    <property type="project" value="TreeGrafter"/>
</dbReference>
<evidence type="ECO:0000259" key="1">
    <source>
        <dbReference type="PROSITE" id="PS51186"/>
    </source>
</evidence>
<keyword evidence="3" id="KW-1185">Reference proteome</keyword>
<dbReference type="EMBL" id="FNPH01000003">
    <property type="protein sequence ID" value="SDY70859.1"/>
    <property type="molecule type" value="Genomic_DNA"/>
</dbReference>
<keyword evidence="2" id="KW-0808">Transferase</keyword>